<dbReference type="GO" id="GO:0005524">
    <property type="term" value="F:ATP binding"/>
    <property type="evidence" value="ECO:0007669"/>
    <property type="project" value="UniProtKB-UniRule"/>
</dbReference>
<evidence type="ECO:0000256" key="8">
    <source>
        <dbReference type="ARBA" id="ARBA00022737"/>
    </source>
</evidence>
<evidence type="ECO:0000256" key="6">
    <source>
        <dbReference type="ARBA" id="ARBA00022692"/>
    </source>
</evidence>
<keyword evidence="9 16" id="KW-0547">Nucleotide-binding</keyword>
<evidence type="ECO:0000256" key="16">
    <source>
        <dbReference type="PROSITE-ProRule" id="PRU10141"/>
    </source>
</evidence>
<keyword evidence="8" id="KW-0677">Repeat</keyword>
<dbReference type="Proteomes" id="UP000652761">
    <property type="component" value="Unassembled WGS sequence"/>
</dbReference>
<dbReference type="PROSITE" id="PS00107">
    <property type="entry name" value="PROTEIN_KINASE_ATP"/>
    <property type="match status" value="1"/>
</dbReference>
<evidence type="ECO:0000256" key="14">
    <source>
        <dbReference type="ARBA" id="ARBA00047899"/>
    </source>
</evidence>
<dbReference type="InterPro" id="IPR011009">
    <property type="entry name" value="Kinase-like_dom_sf"/>
</dbReference>
<keyword evidence="10" id="KW-0418">Kinase</keyword>
<feature type="chain" id="PRO_5032604454" description="non-specific serine/threonine protein kinase" evidence="18">
    <location>
        <begin position="20"/>
        <end position="844"/>
    </location>
</feature>
<sequence>MALQTLLLCFIALTASVRGQRQSDAHFISIDCGIDPDGGYRDSNTQIAYSSDAGYIDTGVNKRVSSDYNMGNLGRRYYDLRSFPNGTRNCYTLSPLQRGKKYLVRAGFVYGNYDGLNQPPELDLYLGVNFWQTVFANVTGVEIMALIPDDFVHVCLVNTGAGTPFISALELRPLGDSMYPFVNASQSLVLLGDRLNYGGNPDVQIRYPDDPYDRVWFTAQNGKSWLPVSAEGAEVKTESDDMFLVPSAVMGTAVTTASLSAGLSFTVTSSSRDRFYLIMHFAELRRLGTNESNAFDVNKNGALAYQGYVPKYLQAGQLYTKEPGSEGASTTYSLVATANSTVAPILNALEVHYLRRISLLPTDDRDGEFIAAFLGFDSLKKEITPVCMNDTVNAMLSIKRLYQVGKNNWEGDPCAPKKFMWEDLNCSYDASMSPRIISLNLSSSGLTGGIPDSIVNLTALESLDLSCNNFTGEIPGFLAELPALHFLNLSRNQLSGIVPQGLDKKSQNGSLLLSVNGNPNLCEKVGSCEVVKQGKKIPVLIIIAASASLLLLLLLLFTFTWVFKRIRRRDALQTNPQAQVLDISANQRGLDVENLQPESCQFTFSEIAVITNNFERVIGKGGFGTVYLGYLPDGTQVAVKTLSEASPHGAKQFLAEAIVSFHVQAQVLTRVHHKNLVSFLGYCNDENNLALVYEFMPQGSLDKHLSGFLTDHSQNRQNFFFLSHNLLFTNCLCSIHSMLVCNNWAHAQLHKVTSSLTNISSLPFYLPYEFCWFTRLDYLHSGCNPPIVHRDVKATNILLDKNLGAKLADFGLSKVFANQDATHVTTAVAGTLGYLDPEYVFYWH</sequence>
<dbReference type="EC" id="2.7.11.1" evidence="2"/>
<evidence type="ECO:0000256" key="13">
    <source>
        <dbReference type="ARBA" id="ARBA00023136"/>
    </source>
</evidence>
<dbReference type="SMART" id="SM00220">
    <property type="entry name" value="S_TKc"/>
    <property type="match status" value="1"/>
</dbReference>
<keyword evidence="21" id="KW-1185">Reference proteome</keyword>
<dbReference type="FunFam" id="3.80.10.10:FF:000129">
    <property type="entry name" value="Leucine-rich repeat receptor-like kinase"/>
    <property type="match status" value="1"/>
</dbReference>
<keyword evidence="12 17" id="KW-1133">Transmembrane helix</keyword>
<evidence type="ECO:0000256" key="9">
    <source>
        <dbReference type="ARBA" id="ARBA00022741"/>
    </source>
</evidence>
<dbReference type="Pfam" id="PF12819">
    <property type="entry name" value="Malectin_like"/>
    <property type="match status" value="1"/>
</dbReference>
<comment type="caution">
    <text evidence="20">The sequence shown here is derived from an EMBL/GenBank/DDBJ whole genome shotgun (WGS) entry which is preliminary data.</text>
</comment>
<keyword evidence="3" id="KW-0723">Serine/threonine-protein kinase</keyword>
<feature type="domain" description="Protein kinase" evidence="19">
    <location>
        <begin position="612"/>
        <end position="844"/>
    </location>
</feature>
<reference evidence="20" key="1">
    <citation type="submission" date="2017-07" db="EMBL/GenBank/DDBJ databases">
        <title>Taro Niue Genome Assembly and Annotation.</title>
        <authorList>
            <person name="Atibalentja N."/>
            <person name="Keating K."/>
            <person name="Fields C.J."/>
        </authorList>
    </citation>
    <scope>NUCLEOTIDE SEQUENCE</scope>
    <source>
        <strain evidence="20">Niue_2</strain>
        <tissue evidence="20">Leaf</tissue>
    </source>
</reference>
<dbReference type="PANTHER" id="PTHR45631">
    <property type="entry name" value="OS07G0107800 PROTEIN-RELATED"/>
    <property type="match status" value="1"/>
</dbReference>
<evidence type="ECO:0000256" key="3">
    <source>
        <dbReference type="ARBA" id="ARBA00022527"/>
    </source>
</evidence>
<dbReference type="Gene3D" id="1.10.510.10">
    <property type="entry name" value="Transferase(Phosphotransferase) domain 1"/>
    <property type="match status" value="1"/>
</dbReference>
<evidence type="ECO:0000256" key="17">
    <source>
        <dbReference type="SAM" id="Phobius"/>
    </source>
</evidence>
<evidence type="ECO:0000256" key="5">
    <source>
        <dbReference type="ARBA" id="ARBA00022679"/>
    </source>
</evidence>
<dbReference type="InterPro" id="IPR001245">
    <property type="entry name" value="Ser-Thr/Tyr_kinase_cat_dom"/>
</dbReference>
<dbReference type="AlphaFoldDB" id="A0A843W0S3"/>
<dbReference type="OrthoDB" id="2017114at2759"/>
<dbReference type="Pfam" id="PF07714">
    <property type="entry name" value="PK_Tyr_Ser-Thr"/>
    <property type="match status" value="1"/>
</dbReference>
<evidence type="ECO:0000256" key="15">
    <source>
        <dbReference type="ARBA" id="ARBA00048679"/>
    </source>
</evidence>
<keyword evidence="5" id="KW-0808">Transferase</keyword>
<dbReference type="InterPro" id="IPR000719">
    <property type="entry name" value="Prot_kinase_dom"/>
</dbReference>
<evidence type="ECO:0000256" key="4">
    <source>
        <dbReference type="ARBA" id="ARBA00022614"/>
    </source>
</evidence>
<comment type="catalytic activity">
    <reaction evidence="15">
        <text>L-seryl-[protein] + ATP = O-phospho-L-seryl-[protein] + ADP + H(+)</text>
        <dbReference type="Rhea" id="RHEA:17989"/>
        <dbReference type="Rhea" id="RHEA-COMP:9863"/>
        <dbReference type="Rhea" id="RHEA-COMP:11604"/>
        <dbReference type="ChEBI" id="CHEBI:15378"/>
        <dbReference type="ChEBI" id="CHEBI:29999"/>
        <dbReference type="ChEBI" id="CHEBI:30616"/>
        <dbReference type="ChEBI" id="CHEBI:83421"/>
        <dbReference type="ChEBI" id="CHEBI:456216"/>
        <dbReference type="EC" id="2.7.11.1"/>
    </reaction>
</comment>
<dbReference type="GO" id="GO:0005886">
    <property type="term" value="C:plasma membrane"/>
    <property type="evidence" value="ECO:0007669"/>
    <property type="project" value="UniProtKB-SubCell"/>
</dbReference>
<evidence type="ECO:0000256" key="2">
    <source>
        <dbReference type="ARBA" id="ARBA00012513"/>
    </source>
</evidence>
<evidence type="ECO:0000256" key="10">
    <source>
        <dbReference type="ARBA" id="ARBA00022777"/>
    </source>
</evidence>
<evidence type="ECO:0000256" key="11">
    <source>
        <dbReference type="ARBA" id="ARBA00022840"/>
    </source>
</evidence>
<proteinExistence type="predicted"/>
<evidence type="ECO:0000256" key="12">
    <source>
        <dbReference type="ARBA" id="ARBA00022989"/>
    </source>
</evidence>
<dbReference type="PROSITE" id="PS50011">
    <property type="entry name" value="PROTEIN_KINASE_DOM"/>
    <property type="match status" value="1"/>
</dbReference>
<dbReference type="GO" id="GO:0004674">
    <property type="term" value="F:protein serine/threonine kinase activity"/>
    <property type="evidence" value="ECO:0007669"/>
    <property type="project" value="UniProtKB-KW"/>
</dbReference>
<dbReference type="InterPro" id="IPR008271">
    <property type="entry name" value="Ser/Thr_kinase_AS"/>
</dbReference>
<evidence type="ECO:0000259" key="19">
    <source>
        <dbReference type="PROSITE" id="PS50011"/>
    </source>
</evidence>
<organism evidence="20 21">
    <name type="scientific">Colocasia esculenta</name>
    <name type="common">Wild taro</name>
    <name type="synonym">Arum esculentum</name>
    <dbReference type="NCBI Taxonomy" id="4460"/>
    <lineage>
        <taxon>Eukaryota</taxon>
        <taxon>Viridiplantae</taxon>
        <taxon>Streptophyta</taxon>
        <taxon>Embryophyta</taxon>
        <taxon>Tracheophyta</taxon>
        <taxon>Spermatophyta</taxon>
        <taxon>Magnoliopsida</taxon>
        <taxon>Liliopsida</taxon>
        <taxon>Araceae</taxon>
        <taxon>Aroideae</taxon>
        <taxon>Colocasieae</taxon>
        <taxon>Colocasia</taxon>
    </lineage>
</organism>
<dbReference type="EMBL" id="NMUH01002586">
    <property type="protein sequence ID" value="MQM00927.1"/>
    <property type="molecule type" value="Genomic_DNA"/>
</dbReference>
<evidence type="ECO:0000256" key="1">
    <source>
        <dbReference type="ARBA" id="ARBA00004162"/>
    </source>
</evidence>
<comment type="subcellular location">
    <subcellularLocation>
        <location evidence="1">Cell membrane</location>
        <topology evidence="1">Single-pass membrane protein</topology>
    </subcellularLocation>
</comment>
<dbReference type="SUPFAM" id="SSF52058">
    <property type="entry name" value="L domain-like"/>
    <property type="match status" value="1"/>
</dbReference>
<name>A0A843W0S3_COLES</name>
<comment type="catalytic activity">
    <reaction evidence="14">
        <text>L-threonyl-[protein] + ATP = O-phospho-L-threonyl-[protein] + ADP + H(+)</text>
        <dbReference type="Rhea" id="RHEA:46608"/>
        <dbReference type="Rhea" id="RHEA-COMP:11060"/>
        <dbReference type="Rhea" id="RHEA-COMP:11605"/>
        <dbReference type="ChEBI" id="CHEBI:15378"/>
        <dbReference type="ChEBI" id="CHEBI:30013"/>
        <dbReference type="ChEBI" id="CHEBI:30616"/>
        <dbReference type="ChEBI" id="CHEBI:61977"/>
        <dbReference type="ChEBI" id="CHEBI:456216"/>
        <dbReference type="EC" id="2.7.11.1"/>
    </reaction>
</comment>
<keyword evidence="11 16" id="KW-0067">ATP-binding</keyword>
<dbReference type="InterPro" id="IPR017441">
    <property type="entry name" value="Protein_kinase_ATP_BS"/>
</dbReference>
<feature type="transmembrane region" description="Helical" evidence="17">
    <location>
        <begin position="537"/>
        <end position="563"/>
    </location>
</feature>
<dbReference type="Gene3D" id="3.80.10.10">
    <property type="entry name" value="Ribonuclease Inhibitor"/>
    <property type="match status" value="1"/>
</dbReference>
<dbReference type="InterPro" id="IPR024788">
    <property type="entry name" value="Malectin-like_Carb-bd_dom"/>
</dbReference>
<dbReference type="Gene3D" id="3.30.200.20">
    <property type="entry name" value="Phosphorylase Kinase, domain 1"/>
    <property type="match status" value="1"/>
</dbReference>
<dbReference type="SUPFAM" id="SSF56112">
    <property type="entry name" value="Protein kinase-like (PK-like)"/>
    <property type="match status" value="1"/>
</dbReference>
<keyword evidence="13 17" id="KW-0472">Membrane</keyword>
<dbReference type="Pfam" id="PF13855">
    <property type="entry name" value="LRR_8"/>
    <property type="match status" value="1"/>
</dbReference>
<evidence type="ECO:0000313" key="20">
    <source>
        <dbReference type="EMBL" id="MQM00927.1"/>
    </source>
</evidence>
<dbReference type="InterPro" id="IPR032675">
    <property type="entry name" value="LRR_dom_sf"/>
</dbReference>
<evidence type="ECO:0000256" key="7">
    <source>
        <dbReference type="ARBA" id="ARBA00022729"/>
    </source>
</evidence>
<dbReference type="InterPro" id="IPR001611">
    <property type="entry name" value="Leu-rich_rpt"/>
</dbReference>
<keyword evidence="4" id="KW-0433">Leucine-rich repeat</keyword>
<evidence type="ECO:0000313" key="21">
    <source>
        <dbReference type="Proteomes" id="UP000652761"/>
    </source>
</evidence>
<accession>A0A843W0S3</accession>
<gene>
    <name evidence="20" type="ORF">Taro_033672</name>
</gene>
<dbReference type="PANTHER" id="PTHR45631:SF202">
    <property type="entry name" value="SENESCENCE-INDUCED RECEPTOR-LIKE SERINE_THREONINE-PROTEIN KINASE"/>
    <property type="match status" value="1"/>
</dbReference>
<dbReference type="PROSITE" id="PS00108">
    <property type="entry name" value="PROTEIN_KINASE_ST"/>
    <property type="match status" value="1"/>
</dbReference>
<feature type="signal peptide" evidence="18">
    <location>
        <begin position="1"/>
        <end position="19"/>
    </location>
</feature>
<evidence type="ECO:0000256" key="18">
    <source>
        <dbReference type="SAM" id="SignalP"/>
    </source>
</evidence>
<protein>
    <recommendedName>
        <fullName evidence="2">non-specific serine/threonine protein kinase</fullName>
        <ecNumber evidence="2">2.7.11.1</ecNumber>
    </recommendedName>
</protein>
<keyword evidence="6 17" id="KW-0812">Transmembrane</keyword>
<keyword evidence="7 18" id="KW-0732">Signal</keyword>
<feature type="binding site" evidence="16">
    <location>
        <position position="640"/>
    </location>
    <ligand>
        <name>ATP</name>
        <dbReference type="ChEBI" id="CHEBI:30616"/>
    </ligand>
</feature>